<dbReference type="Gene3D" id="1.20.120.160">
    <property type="entry name" value="HPT domain"/>
    <property type="match status" value="1"/>
</dbReference>
<dbReference type="InterPro" id="IPR035965">
    <property type="entry name" value="PAS-like_dom_sf"/>
</dbReference>
<evidence type="ECO:0000256" key="10">
    <source>
        <dbReference type="ARBA" id="ARBA00023026"/>
    </source>
</evidence>
<evidence type="ECO:0000256" key="7">
    <source>
        <dbReference type="ARBA" id="ARBA00022777"/>
    </source>
</evidence>
<dbReference type="InterPro" id="IPR036890">
    <property type="entry name" value="HATPase_C_sf"/>
</dbReference>
<dbReference type="InterPro" id="IPR000700">
    <property type="entry name" value="PAS-assoc_C"/>
</dbReference>
<dbReference type="Pfam" id="PF00072">
    <property type="entry name" value="Response_reg"/>
    <property type="match status" value="1"/>
</dbReference>
<feature type="modified residue" description="4-aspartylphosphate" evidence="14">
    <location>
        <position position="915"/>
    </location>
</feature>
<evidence type="ECO:0000256" key="3">
    <source>
        <dbReference type="ARBA" id="ARBA00012438"/>
    </source>
</evidence>
<evidence type="ECO:0000256" key="14">
    <source>
        <dbReference type="PROSITE-ProRule" id="PRU00169"/>
    </source>
</evidence>
<evidence type="ECO:0000256" key="8">
    <source>
        <dbReference type="ARBA" id="ARBA00022840"/>
    </source>
</evidence>
<dbReference type="SMART" id="SM00086">
    <property type="entry name" value="PAC"/>
    <property type="match status" value="3"/>
</dbReference>
<dbReference type="Gene3D" id="3.30.450.20">
    <property type="entry name" value="PAS domain"/>
    <property type="match status" value="3"/>
</dbReference>
<dbReference type="SUPFAM" id="SSF47384">
    <property type="entry name" value="Homodimeric domain of signal transducing histidine kinase"/>
    <property type="match status" value="1"/>
</dbReference>
<keyword evidence="10" id="KW-0843">Virulence</keyword>
<evidence type="ECO:0000256" key="5">
    <source>
        <dbReference type="ARBA" id="ARBA00022679"/>
    </source>
</evidence>
<evidence type="ECO:0000256" key="1">
    <source>
        <dbReference type="ARBA" id="ARBA00000085"/>
    </source>
</evidence>
<keyword evidence="9" id="KW-0902">Two-component regulatory system</keyword>
<feature type="domain" description="PAC" evidence="19">
    <location>
        <begin position="89"/>
        <end position="140"/>
    </location>
</feature>
<dbReference type="CDD" id="cd17546">
    <property type="entry name" value="REC_hyHK_CKI1_RcsC-like"/>
    <property type="match status" value="1"/>
</dbReference>
<dbReference type="PRINTS" id="PR00344">
    <property type="entry name" value="BCTRLSENSOR"/>
</dbReference>
<feature type="domain" description="PAS" evidence="18">
    <location>
        <begin position="16"/>
        <end position="86"/>
    </location>
</feature>
<keyword evidence="4 14" id="KW-0597">Phosphoprotein</keyword>
<gene>
    <name evidence="21" type="ORF">SAMN06296416_101692</name>
</gene>
<dbReference type="InterPro" id="IPR036641">
    <property type="entry name" value="HPT_dom_sf"/>
</dbReference>
<dbReference type="CDD" id="cd16922">
    <property type="entry name" value="HATPase_EvgS-ArcB-TorS-like"/>
    <property type="match status" value="1"/>
</dbReference>
<dbReference type="CDD" id="cd00130">
    <property type="entry name" value="PAS"/>
    <property type="match status" value="3"/>
</dbReference>
<dbReference type="PROSITE" id="PS50109">
    <property type="entry name" value="HIS_KIN"/>
    <property type="match status" value="1"/>
</dbReference>
<dbReference type="Gene3D" id="3.40.50.2300">
    <property type="match status" value="1"/>
</dbReference>
<evidence type="ECO:0000256" key="4">
    <source>
        <dbReference type="ARBA" id="ARBA00022553"/>
    </source>
</evidence>
<sequence length="1131" mass="124561">MNASDGLELRQQLEVSNARLDMALRAAQMGTWAWDSESDELDLDAFERKLFGLGEGPHKAAELALHMHPEDIGPLREAVQRALKDGVAVDYEFRVPAKGGGWYWVEGSALRQSIPGKPTYLIGVNRDITQRKRQELELAEARYDAERALAALVRSRADLELALRSGRLGVWHSEVRGADSTDRPGQLGLEQPVDWDTNTRRIFGRGPDEPVTRRHYFEALHPEDRERVLAGFARSGGGEYADQYRIVRPDGQVRTVAVYAAAPTIRVDPDTAETLLSMTGIVHDVTDEENLKADLRQKVREAQQATSDLEQARAALELALRSGRLGVWRSEYRDVSEADRADEPGLDDPVDWDVNVRRIFGRGADERVTRRDFFDALHPDDRGRVLDHLSDAAERGGYYTDKYRVRLPDGRMRWVEVHATIEPRNDSDPAANRGITGIARDITEEEDLKADLRKTAMEAQLAMEAKARFLAMMSHEIRTPMNGVVGMIELLLETSLAPEQQQMLRTCKDSAFALLTVINDILDFSKIEAGKLELEHTQLSLRRLAESVGESLGTHATQRGIALDIDISPEVPRRVIGDRVRLRQILTNLIGNAIKFTDRGGVVVTLSLERGGAETGRESPILVRFDVADSGIGMDEDTVKNLFQPFQQADAATTRRFGGTGLGLSIVKHLAELMGGWVECESQLLHGSRFSAVIPFRAVAASEYDWGYSIAGVRVLALVARDIRQRILTDLLQQFDADVEFFDSAESLLVRAQAGGAGRSFDLVLLDRDWSISECVGLRRRFDEVPALCGVPFVVVRSAESLHAQLISNATLVNGNPLTRANLIPGIAIALGRISAPVPAIAADQMDIAAAAPSREHEEAAGRLVLLAEDNATNRDVICRQLARLGYACDVAEDGARAWTMLHQGQSRYGLLLTDCHMPRLDGYELTRRIRAHEQSSGAPSLPIIAITANALQGEGERCFALGMDGYLAKPLQMCELKRIMDEFLPPAATSSPVTTVHAADGAMARFRELADILGNNEQKLCHVLGVFERSTRADCELLDAAYAAGDWRRVRDLAHKLKSGCRQLGEESAAIALDGLESKAKSDTEFDSEFAAARSELQQVLAHVRARLETELHADAGDDSAAAGFCSSRA</sequence>
<evidence type="ECO:0000256" key="9">
    <source>
        <dbReference type="ARBA" id="ARBA00023012"/>
    </source>
</evidence>
<dbReference type="PROSITE" id="PS50110">
    <property type="entry name" value="RESPONSE_REGULATORY"/>
    <property type="match status" value="1"/>
</dbReference>
<evidence type="ECO:0000259" key="17">
    <source>
        <dbReference type="PROSITE" id="PS50110"/>
    </source>
</evidence>
<keyword evidence="8" id="KW-0067">ATP-binding</keyword>
<dbReference type="GO" id="GO:0005524">
    <property type="term" value="F:ATP binding"/>
    <property type="evidence" value="ECO:0007669"/>
    <property type="project" value="UniProtKB-KW"/>
</dbReference>
<dbReference type="AlphaFoldDB" id="A0A286CYT0"/>
<dbReference type="InterPro" id="IPR001789">
    <property type="entry name" value="Sig_transdc_resp-reg_receiver"/>
</dbReference>
<keyword evidence="15" id="KW-0175">Coiled coil</keyword>
<dbReference type="SUPFAM" id="SSF55874">
    <property type="entry name" value="ATPase domain of HSP90 chaperone/DNA topoisomerase II/histidine kinase"/>
    <property type="match status" value="1"/>
</dbReference>
<evidence type="ECO:0000259" key="20">
    <source>
        <dbReference type="PROSITE" id="PS50894"/>
    </source>
</evidence>
<accession>A0A286CYT0</accession>
<dbReference type="SUPFAM" id="SSF55785">
    <property type="entry name" value="PYP-like sensor domain (PAS domain)"/>
    <property type="match status" value="3"/>
</dbReference>
<dbReference type="CDD" id="cd00082">
    <property type="entry name" value="HisKA"/>
    <property type="match status" value="1"/>
</dbReference>
<comment type="subcellular location">
    <subcellularLocation>
        <location evidence="2">Cell inner membrane</location>
        <topology evidence="2">Multi-pass membrane protein</topology>
    </subcellularLocation>
</comment>
<dbReference type="SMART" id="SM00388">
    <property type="entry name" value="HisKA"/>
    <property type="match status" value="1"/>
</dbReference>
<comment type="catalytic activity">
    <reaction evidence="1">
        <text>ATP + protein L-histidine = ADP + protein N-phospho-L-histidine.</text>
        <dbReference type="EC" id="2.7.13.3"/>
    </reaction>
</comment>
<dbReference type="EMBL" id="OCND01000001">
    <property type="protein sequence ID" value="SOD51563.1"/>
    <property type="molecule type" value="Genomic_DNA"/>
</dbReference>
<dbReference type="PROSITE" id="PS50113">
    <property type="entry name" value="PAC"/>
    <property type="match status" value="3"/>
</dbReference>
<dbReference type="FunFam" id="1.10.287.130:FF:000002">
    <property type="entry name" value="Two-component osmosensing histidine kinase"/>
    <property type="match status" value="1"/>
</dbReference>
<feature type="domain" description="PAS" evidence="18">
    <location>
        <begin position="195"/>
        <end position="228"/>
    </location>
</feature>
<dbReference type="Gene3D" id="2.10.70.100">
    <property type="match status" value="1"/>
</dbReference>
<dbReference type="SUPFAM" id="SSF52172">
    <property type="entry name" value="CheY-like"/>
    <property type="match status" value="1"/>
</dbReference>
<evidence type="ECO:0000256" key="2">
    <source>
        <dbReference type="ARBA" id="ARBA00004429"/>
    </source>
</evidence>
<dbReference type="PANTHER" id="PTHR45339">
    <property type="entry name" value="HYBRID SIGNAL TRANSDUCTION HISTIDINE KINASE J"/>
    <property type="match status" value="1"/>
</dbReference>
<dbReference type="SUPFAM" id="SSF47226">
    <property type="entry name" value="Histidine-containing phosphotransfer domain, HPT domain"/>
    <property type="match status" value="1"/>
</dbReference>
<keyword evidence="7" id="KW-0418">Kinase</keyword>
<dbReference type="SMART" id="SM00387">
    <property type="entry name" value="HATPase_c"/>
    <property type="match status" value="1"/>
</dbReference>
<dbReference type="InterPro" id="IPR003661">
    <property type="entry name" value="HisK_dim/P_dom"/>
</dbReference>
<dbReference type="NCBIfam" id="TIGR00229">
    <property type="entry name" value="sensory_box"/>
    <property type="match status" value="2"/>
</dbReference>
<dbReference type="Pfam" id="PF01627">
    <property type="entry name" value="Hpt"/>
    <property type="match status" value="1"/>
</dbReference>
<dbReference type="Pfam" id="PF08447">
    <property type="entry name" value="PAS_3"/>
    <property type="match status" value="3"/>
</dbReference>
<dbReference type="PANTHER" id="PTHR45339:SF5">
    <property type="entry name" value="HISTIDINE KINASE"/>
    <property type="match status" value="1"/>
</dbReference>
<dbReference type="Pfam" id="PF02518">
    <property type="entry name" value="HATPase_c"/>
    <property type="match status" value="1"/>
</dbReference>
<feature type="coiled-coil region" evidence="15">
    <location>
        <begin position="285"/>
        <end position="322"/>
    </location>
</feature>
<dbReference type="InterPro" id="IPR008207">
    <property type="entry name" value="Sig_transdc_His_kin_Hpt_dom"/>
</dbReference>
<dbReference type="Gene3D" id="3.30.565.10">
    <property type="entry name" value="Histidine kinase-like ATPase, C-terminal domain"/>
    <property type="match status" value="1"/>
</dbReference>
<feature type="domain" description="PAC" evidence="19">
    <location>
        <begin position="240"/>
        <end position="297"/>
    </location>
</feature>
<dbReference type="EC" id="2.7.13.3" evidence="3"/>
<evidence type="ECO:0000256" key="11">
    <source>
        <dbReference type="ARBA" id="ARBA00064003"/>
    </source>
</evidence>
<dbReference type="OrthoDB" id="9772100at2"/>
<keyword evidence="6" id="KW-0547">Nucleotide-binding</keyword>
<evidence type="ECO:0000259" key="18">
    <source>
        <dbReference type="PROSITE" id="PS50112"/>
    </source>
</evidence>
<evidence type="ECO:0000256" key="6">
    <source>
        <dbReference type="ARBA" id="ARBA00022741"/>
    </source>
</evidence>
<dbReference type="PROSITE" id="PS50112">
    <property type="entry name" value="PAS"/>
    <property type="match status" value="3"/>
</dbReference>
<dbReference type="InterPro" id="IPR011006">
    <property type="entry name" value="CheY-like_superfamily"/>
</dbReference>
<evidence type="ECO:0000256" key="13">
    <source>
        <dbReference type="PROSITE-ProRule" id="PRU00110"/>
    </source>
</evidence>
<dbReference type="InterPro" id="IPR013655">
    <property type="entry name" value="PAS_fold_3"/>
</dbReference>
<evidence type="ECO:0000259" key="16">
    <source>
        <dbReference type="PROSITE" id="PS50109"/>
    </source>
</evidence>
<feature type="modified residue" description="Phosphohistidine" evidence="13">
    <location>
        <position position="1056"/>
    </location>
</feature>
<keyword evidence="5" id="KW-0808">Transferase</keyword>
<dbReference type="InterPro" id="IPR003594">
    <property type="entry name" value="HATPase_dom"/>
</dbReference>
<dbReference type="PROSITE" id="PS50894">
    <property type="entry name" value="HPT"/>
    <property type="match status" value="1"/>
</dbReference>
<dbReference type="Pfam" id="PF00512">
    <property type="entry name" value="HisKA"/>
    <property type="match status" value="1"/>
</dbReference>
<organism evidence="21 22">
    <name type="scientific">Pseudoxanthomonas wuyuanensis</name>
    <dbReference type="NCBI Taxonomy" id="1073196"/>
    <lineage>
        <taxon>Bacteria</taxon>
        <taxon>Pseudomonadati</taxon>
        <taxon>Pseudomonadota</taxon>
        <taxon>Gammaproteobacteria</taxon>
        <taxon>Lysobacterales</taxon>
        <taxon>Lysobacteraceae</taxon>
        <taxon>Pseudoxanthomonas</taxon>
    </lineage>
</organism>
<reference evidence="21 22" key="1">
    <citation type="submission" date="2017-09" db="EMBL/GenBank/DDBJ databases">
        <authorList>
            <person name="Ehlers B."/>
            <person name="Leendertz F.H."/>
        </authorList>
    </citation>
    <scope>NUCLEOTIDE SEQUENCE [LARGE SCALE GENOMIC DNA]</scope>
    <source>
        <strain evidence="21 22">CGMCC 1.10978</strain>
    </source>
</reference>
<dbReference type="SMART" id="SM00448">
    <property type="entry name" value="REC"/>
    <property type="match status" value="1"/>
</dbReference>
<dbReference type="Gene3D" id="1.10.287.130">
    <property type="match status" value="1"/>
</dbReference>
<proteinExistence type="predicted"/>
<evidence type="ECO:0000256" key="15">
    <source>
        <dbReference type="SAM" id="Coils"/>
    </source>
</evidence>
<feature type="domain" description="PAC" evidence="19">
    <location>
        <begin position="399"/>
        <end position="454"/>
    </location>
</feature>
<keyword evidence="22" id="KW-1185">Reference proteome</keyword>
<dbReference type="InterPro" id="IPR001610">
    <property type="entry name" value="PAC"/>
</dbReference>
<comment type="subunit">
    <text evidence="11">At low DSF concentrations, interacts with RpfF.</text>
</comment>
<dbReference type="GO" id="GO:0005886">
    <property type="term" value="C:plasma membrane"/>
    <property type="evidence" value="ECO:0007669"/>
    <property type="project" value="UniProtKB-SubCell"/>
</dbReference>
<feature type="domain" description="Response regulatory" evidence="17">
    <location>
        <begin position="864"/>
        <end position="985"/>
    </location>
</feature>
<evidence type="ECO:0000313" key="21">
    <source>
        <dbReference type="EMBL" id="SOD51563.1"/>
    </source>
</evidence>
<feature type="domain" description="HPt" evidence="20">
    <location>
        <begin position="1017"/>
        <end position="1116"/>
    </location>
</feature>
<protein>
    <recommendedName>
        <fullName evidence="12">Sensory/regulatory protein RpfC</fullName>
        <ecNumber evidence="3">2.7.13.3</ecNumber>
    </recommendedName>
</protein>
<evidence type="ECO:0000256" key="12">
    <source>
        <dbReference type="ARBA" id="ARBA00068150"/>
    </source>
</evidence>
<dbReference type="FunFam" id="3.30.565.10:FF:000010">
    <property type="entry name" value="Sensor histidine kinase RcsC"/>
    <property type="match status" value="1"/>
</dbReference>
<name>A0A286CYT0_9GAMM</name>
<feature type="domain" description="Histidine kinase" evidence="16">
    <location>
        <begin position="472"/>
        <end position="698"/>
    </location>
</feature>
<dbReference type="Proteomes" id="UP000219374">
    <property type="component" value="Unassembled WGS sequence"/>
</dbReference>
<dbReference type="GO" id="GO:0000155">
    <property type="term" value="F:phosphorelay sensor kinase activity"/>
    <property type="evidence" value="ECO:0007669"/>
    <property type="project" value="InterPro"/>
</dbReference>
<evidence type="ECO:0000313" key="22">
    <source>
        <dbReference type="Proteomes" id="UP000219374"/>
    </source>
</evidence>
<dbReference type="InterPro" id="IPR000014">
    <property type="entry name" value="PAS"/>
</dbReference>
<dbReference type="InterPro" id="IPR036097">
    <property type="entry name" value="HisK_dim/P_sf"/>
</dbReference>
<evidence type="ECO:0000259" key="19">
    <source>
        <dbReference type="PROSITE" id="PS50113"/>
    </source>
</evidence>
<dbReference type="InterPro" id="IPR005467">
    <property type="entry name" value="His_kinase_dom"/>
</dbReference>
<feature type="domain" description="PAS" evidence="18">
    <location>
        <begin position="352"/>
        <end position="396"/>
    </location>
</feature>
<dbReference type="InterPro" id="IPR004358">
    <property type="entry name" value="Sig_transdc_His_kin-like_C"/>
</dbReference>